<feature type="domain" description="CTLH" evidence="7">
    <location>
        <begin position="103"/>
        <end position="164"/>
    </location>
</feature>
<dbReference type="SMART" id="SM00668">
    <property type="entry name" value="CTLH"/>
    <property type="match status" value="1"/>
</dbReference>
<dbReference type="InterPro" id="IPR006595">
    <property type="entry name" value="CTLH_C"/>
</dbReference>
<evidence type="ECO:0000256" key="1">
    <source>
        <dbReference type="ARBA" id="ARBA00004496"/>
    </source>
</evidence>
<dbReference type="Gene3D" id="3.30.40.10">
    <property type="entry name" value="Zinc/RING finger domain, C3HC4 (zinc finger)"/>
    <property type="match status" value="1"/>
</dbReference>
<evidence type="ECO:0000256" key="4">
    <source>
        <dbReference type="ARBA" id="ARBA00022771"/>
    </source>
</evidence>
<evidence type="ECO:0000259" key="8">
    <source>
        <dbReference type="PROSITE" id="PS51867"/>
    </source>
</evidence>
<dbReference type="GO" id="GO:0005634">
    <property type="term" value="C:nucleus"/>
    <property type="evidence" value="ECO:0007669"/>
    <property type="project" value="TreeGrafter"/>
</dbReference>
<dbReference type="InterPro" id="IPR013083">
    <property type="entry name" value="Znf_RING/FYVE/PHD"/>
</dbReference>
<dbReference type="InterPro" id="IPR006594">
    <property type="entry name" value="LisH"/>
</dbReference>
<comment type="caution">
    <text evidence="9">The sequence shown here is derived from an EMBL/GenBank/DDBJ whole genome shotgun (WGS) entry which is preliminary data.</text>
</comment>
<feature type="zinc finger region" description="RING-Gid-type" evidence="6">
    <location>
        <begin position="286"/>
        <end position="329"/>
    </location>
</feature>
<dbReference type="Proteomes" id="UP001445335">
    <property type="component" value="Unassembled WGS sequence"/>
</dbReference>
<dbReference type="GO" id="GO:0034657">
    <property type="term" value="C:GID complex"/>
    <property type="evidence" value="ECO:0007669"/>
    <property type="project" value="TreeGrafter"/>
</dbReference>
<evidence type="ECO:0000259" key="7">
    <source>
        <dbReference type="PROSITE" id="PS50897"/>
    </source>
</evidence>
<dbReference type="InterPro" id="IPR024964">
    <property type="entry name" value="CTLH/CRA"/>
</dbReference>
<dbReference type="CDD" id="cd16652">
    <property type="entry name" value="dRING_Rmd5p-like"/>
    <property type="match status" value="1"/>
</dbReference>
<dbReference type="PROSITE" id="PS51867">
    <property type="entry name" value="ZF_RING_GID"/>
    <property type="match status" value="1"/>
</dbReference>
<keyword evidence="3" id="KW-0479">Metal-binding</keyword>
<dbReference type="EMBL" id="JALJOU010000008">
    <property type="protein sequence ID" value="KAK9842309.1"/>
    <property type="molecule type" value="Genomic_DNA"/>
</dbReference>
<dbReference type="FunFam" id="3.30.40.10:FF:000143">
    <property type="entry name" value="Regulator of gluconeogenesis Rmd5"/>
    <property type="match status" value="1"/>
</dbReference>
<keyword evidence="2" id="KW-0963">Cytoplasm</keyword>
<keyword evidence="10" id="KW-1185">Reference proteome</keyword>
<keyword evidence="5" id="KW-0862">Zinc</keyword>
<protein>
    <submittedName>
        <fullName evidence="9">Uncharacterized protein</fullName>
    </submittedName>
</protein>
<evidence type="ECO:0000256" key="2">
    <source>
        <dbReference type="ARBA" id="ARBA00022490"/>
    </source>
</evidence>
<dbReference type="GO" id="GO:0008270">
    <property type="term" value="F:zinc ion binding"/>
    <property type="evidence" value="ECO:0007669"/>
    <property type="project" value="UniProtKB-KW"/>
</dbReference>
<dbReference type="Pfam" id="PF10607">
    <property type="entry name" value="CTLH"/>
    <property type="match status" value="1"/>
</dbReference>
<dbReference type="InterPro" id="IPR013144">
    <property type="entry name" value="CRA_dom"/>
</dbReference>
<gene>
    <name evidence="9" type="ORF">WJX81_005825</name>
</gene>
<dbReference type="InterPro" id="IPR045098">
    <property type="entry name" value="Fyv10_fam"/>
</dbReference>
<dbReference type="SMART" id="SM00757">
    <property type="entry name" value="CRA"/>
    <property type="match status" value="1"/>
</dbReference>
<dbReference type="PANTHER" id="PTHR12170:SF3">
    <property type="entry name" value="GH10162P"/>
    <property type="match status" value="1"/>
</dbReference>
<dbReference type="InterPro" id="IPR037683">
    <property type="entry name" value="Rmd5_dRing"/>
</dbReference>
<dbReference type="AlphaFoldDB" id="A0AAW1S7N3"/>
<organism evidence="9 10">
    <name type="scientific">Elliptochloris bilobata</name>
    <dbReference type="NCBI Taxonomy" id="381761"/>
    <lineage>
        <taxon>Eukaryota</taxon>
        <taxon>Viridiplantae</taxon>
        <taxon>Chlorophyta</taxon>
        <taxon>core chlorophytes</taxon>
        <taxon>Trebouxiophyceae</taxon>
        <taxon>Trebouxiophyceae incertae sedis</taxon>
        <taxon>Elliptochloris clade</taxon>
        <taxon>Elliptochloris</taxon>
    </lineage>
</organism>
<feature type="domain" description="RING-Gid-type" evidence="8">
    <location>
        <begin position="286"/>
        <end position="329"/>
    </location>
</feature>
<evidence type="ECO:0000256" key="3">
    <source>
        <dbReference type="ARBA" id="ARBA00022723"/>
    </source>
</evidence>
<accession>A0AAW1S7N3</accession>
<dbReference type="GO" id="GO:0005737">
    <property type="term" value="C:cytoplasm"/>
    <property type="evidence" value="ECO:0007669"/>
    <property type="project" value="UniProtKB-SubCell"/>
</dbReference>
<keyword evidence="4 6" id="KW-0863">Zinc-finger</keyword>
<dbReference type="PANTHER" id="PTHR12170">
    <property type="entry name" value="MACROPHAGE ERYTHROBLAST ATTACHER-RELATED"/>
    <property type="match status" value="1"/>
</dbReference>
<evidence type="ECO:0000313" key="9">
    <source>
        <dbReference type="EMBL" id="KAK9842309.1"/>
    </source>
</evidence>
<proteinExistence type="predicted"/>
<dbReference type="Pfam" id="PF13445">
    <property type="entry name" value="zf-RING_UBOX"/>
    <property type="match status" value="1"/>
</dbReference>
<name>A0AAW1S7N3_9CHLO</name>
<reference evidence="9 10" key="1">
    <citation type="journal article" date="2024" name="Nat. Commun.">
        <title>Phylogenomics reveals the evolutionary origins of lichenization in chlorophyte algae.</title>
        <authorList>
            <person name="Puginier C."/>
            <person name="Libourel C."/>
            <person name="Otte J."/>
            <person name="Skaloud P."/>
            <person name="Haon M."/>
            <person name="Grisel S."/>
            <person name="Petersen M."/>
            <person name="Berrin J.G."/>
            <person name="Delaux P.M."/>
            <person name="Dal Grande F."/>
            <person name="Keller J."/>
        </authorList>
    </citation>
    <scope>NUCLEOTIDE SEQUENCE [LARGE SCALE GENOMIC DNA]</scope>
    <source>
        <strain evidence="9 10">SAG 245.80</strain>
    </source>
</reference>
<dbReference type="PROSITE" id="PS50896">
    <property type="entry name" value="LISH"/>
    <property type="match status" value="1"/>
</dbReference>
<dbReference type="GO" id="GO:0043161">
    <property type="term" value="P:proteasome-mediated ubiquitin-dependent protein catabolic process"/>
    <property type="evidence" value="ECO:0007669"/>
    <property type="project" value="InterPro"/>
</dbReference>
<comment type="subcellular location">
    <subcellularLocation>
        <location evidence="1">Cytoplasm</location>
    </subcellularLocation>
</comment>
<dbReference type="InterPro" id="IPR027370">
    <property type="entry name" value="Znf-RING_euk"/>
</dbReference>
<evidence type="ECO:0000256" key="6">
    <source>
        <dbReference type="PROSITE-ProRule" id="PRU01215"/>
    </source>
</evidence>
<dbReference type="SUPFAM" id="SSF57850">
    <property type="entry name" value="RING/U-box"/>
    <property type="match status" value="1"/>
</dbReference>
<dbReference type="PROSITE" id="PS50897">
    <property type="entry name" value="CTLH"/>
    <property type="match status" value="1"/>
</dbReference>
<evidence type="ECO:0000256" key="5">
    <source>
        <dbReference type="ARBA" id="ARBA00022833"/>
    </source>
</evidence>
<dbReference type="GO" id="GO:0061630">
    <property type="term" value="F:ubiquitin protein ligase activity"/>
    <property type="evidence" value="ECO:0007669"/>
    <property type="project" value="InterPro"/>
</dbReference>
<dbReference type="InterPro" id="IPR044063">
    <property type="entry name" value="ZF_RING_GID"/>
</dbReference>
<sequence>MLAGRDDGAKVAAELHARLQKMDLIAAVTSQTKEVHSVVNKLGKSVEKAFVPDVCAATRDVKFDEATLNGVIAQHLFHTGKFRVGELFVQEAGVPGGEALKEPFTALHEILAQIHARNLAPALAWADAHRKELSARDERGAEAFEFQLHRLQFLHTLQQHGAVAALVYARAHFTRFQASALADIRRLMGCLCWVRRPMASPYADLMAPGHWDAAAREFARQCCGLLGQSCESPLLVAAAAGSVALPTLLKMAAVMAAQGQDLRTGEQLPMELELGREFVFHSVFACPVSREQSTPENPPMLLPCGHALAKQSLLKIAKNSGRPFKCPYCPMEATPGVCRHIFFPDAQ</sequence>
<evidence type="ECO:0000313" key="10">
    <source>
        <dbReference type="Proteomes" id="UP001445335"/>
    </source>
</evidence>